<organism evidence="1 2">
    <name type="scientific">Rugosimonospora africana</name>
    <dbReference type="NCBI Taxonomy" id="556532"/>
    <lineage>
        <taxon>Bacteria</taxon>
        <taxon>Bacillati</taxon>
        <taxon>Actinomycetota</taxon>
        <taxon>Actinomycetes</taxon>
        <taxon>Micromonosporales</taxon>
        <taxon>Micromonosporaceae</taxon>
        <taxon>Rugosimonospora</taxon>
    </lineage>
</organism>
<comment type="caution">
    <text evidence="1">The sequence shown here is derived from an EMBL/GenBank/DDBJ whole genome shotgun (WGS) entry which is preliminary data.</text>
</comment>
<evidence type="ECO:0000313" key="2">
    <source>
        <dbReference type="Proteomes" id="UP000642748"/>
    </source>
</evidence>
<dbReference type="AlphaFoldDB" id="A0A8J3QWP4"/>
<dbReference type="RefSeq" id="WP_203920758.1">
    <property type="nucleotide sequence ID" value="NZ_BONZ01000050.1"/>
</dbReference>
<keyword evidence="2" id="KW-1185">Reference proteome</keyword>
<sequence>MPPGAQFPPGVPVPPRRSAAKPLIIAAVVVAVPADELNKGAQAIARTVVDWVTSASLRLP</sequence>
<name>A0A8J3QWP4_9ACTN</name>
<dbReference type="Proteomes" id="UP000642748">
    <property type="component" value="Unassembled WGS sequence"/>
</dbReference>
<accession>A0A8J3QWP4</accession>
<gene>
    <name evidence="1" type="ORF">Raf01_53700</name>
</gene>
<reference evidence="1" key="1">
    <citation type="submission" date="2021-01" db="EMBL/GenBank/DDBJ databases">
        <title>Whole genome shotgun sequence of Rugosimonospora africana NBRC 104875.</title>
        <authorList>
            <person name="Komaki H."/>
            <person name="Tamura T."/>
        </authorList>
    </citation>
    <scope>NUCLEOTIDE SEQUENCE</scope>
    <source>
        <strain evidence="1">NBRC 104875</strain>
    </source>
</reference>
<proteinExistence type="predicted"/>
<protein>
    <submittedName>
        <fullName evidence="1">Uncharacterized protein</fullName>
    </submittedName>
</protein>
<evidence type="ECO:0000313" key="1">
    <source>
        <dbReference type="EMBL" id="GIH17198.1"/>
    </source>
</evidence>
<dbReference type="EMBL" id="BONZ01000050">
    <property type="protein sequence ID" value="GIH17198.1"/>
    <property type="molecule type" value="Genomic_DNA"/>
</dbReference>